<gene>
    <name evidence="1" type="ORF">TSG867_LOCUS33030</name>
</gene>
<evidence type="ECO:0000313" key="2">
    <source>
        <dbReference type="Proteomes" id="UP000663862"/>
    </source>
</evidence>
<evidence type="ECO:0000313" key="1">
    <source>
        <dbReference type="EMBL" id="CAF4694482.1"/>
    </source>
</evidence>
<dbReference type="Proteomes" id="UP000663862">
    <property type="component" value="Unassembled WGS sequence"/>
</dbReference>
<proteinExistence type="predicted"/>
<dbReference type="PANTHER" id="PTHR21301:SF10">
    <property type="entry name" value="REVERSE TRANSCRIPTASE DOMAIN-CONTAINING PROTEIN"/>
    <property type="match status" value="1"/>
</dbReference>
<sequence length="357" mass="41414">RTASRGRAKQSRTFRRPDSYPITGRGFLAPAIINQANIKLTEQEHQLLRLGPRFIFDDPKTAARRRTTELAALKRKIETRFFEKKVSPGRPVEQLIVELDVLLQNLHNIPTTKKQIQSNRNPNKSFDILSSIIQSSQSQTIIRPREKKNYGQIVKRLKYKIHLANTKSEEYMEKTQAYQCLGTIDPLPDLIQRTNKYLLDLRLAKWITQKQYEQLSIKPNEVELARLYYLPKAHKLGTPLRPIISGLKHPTITISKFLDDLLRPLFDQMALNTTVTSGFELVKQLQQWSTVNMCQDTIFCTIDVTDLYTMVPQIEGVLSLRKMLDQLKLKQVGKLKVETIIRLSRFVMKNNYFSYNG</sequence>
<feature type="non-terminal residue" evidence="1">
    <location>
        <position position="1"/>
    </location>
</feature>
<dbReference type="AlphaFoldDB" id="A0A821I1K7"/>
<dbReference type="EMBL" id="CAJOBQ010008819">
    <property type="protein sequence ID" value="CAF4694482.1"/>
    <property type="molecule type" value="Genomic_DNA"/>
</dbReference>
<evidence type="ECO:0008006" key="3">
    <source>
        <dbReference type="Google" id="ProtNLM"/>
    </source>
</evidence>
<protein>
    <recommendedName>
        <fullName evidence="3">Reverse transcriptase domain-containing protein</fullName>
    </recommendedName>
</protein>
<name>A0A821I1K7_9BILA</name>
<accession>A0A821I1K7</accession>
<dbReference type="PANTHER" id="PTHR21301">
    <property type="entry name" value="REVERSE TRANSCRIPTASE"/>
    <property type="match status" value="1"/>
</dbReference>
<organism evidence="1 2">
    <name type="scientific">Rotaria socialis</name>
    <dbReference type="NCBI Taxonomy" id="392032"/>
    <lineage>
        <taxon>Eukaryota</taxon>
        <taxon>Metazoa</taxon>
        <taxon>Spiralia</taxon>
        <taxon>Gnathifera</taxon>
        <taxon>Rotifera</taxon>
        <taxon>Eurotatoria</taxon>
        <taxon>Bdelloidea</taxon>
        <taxon>Philodinida</taxon>
        <taxon>Philodinidae</taxon>
        <taxon>Rotaria</taxon>
    </lineage>
</organism>
<reference evidence="1" key="1">
    <citation type="submission" date="2021-02" db="EMBL/GenBank/DDBJ databases">
        <authorList>
            <person name="Nowell W R."/>
        </authorList>
    </citation>
    <scope>NUCLEOTIDE SEQUENCE</scope>
</reference>
<feature type="non-terminal residue" evidence="1">
    <location>
        <position position="357"/>
    </location>
</feature>
<comment type="caution">
    <text evidence="1">The sequence shown here is derived from an EMBL/GenBank/DDBJ whole genome shotgun (WGS) entry which is preliminary data.</text>
</comment>